<dbReference type="InterPro" id="IPR013320">
    <property type="entry name" value="ConA-like_dom_sf"/>
</dbReference>
<evidence type="ECO:0000256" key="1">
    <source>
        <dbReference type="ARBA" id="ARBA00022734"/>
    </source>
</evidence>
<comment type="caution">
    <text evidence="3">The sequence shown here is derived from an EMBL/GenBank/DDBJ whole genome shotgun (WGS) entry which is preliminary data.</text>
</comment>
<dbReference type="CDD" id="cd01951">
    <property type="entry name" value="lectin_L-type"/>
    <property type="match status" value="1"/>
</dbReference>
<gene>
    <name evidence="3" type="ORF">Plil01_001154200</name>
</gene>
<dbReference type="SUPFAM" id="SSF49899">
    <property type="entry name" value="Concanavalin A-like lectins/glucanases"/>
    <property type="match status" value="1"/>
</dbReference>
<keyword evidence="4" id="KW-1185">Reference proteome</keyword>
<dbReference type="InterPro" id="IPR056573">
    <property type="entry name" value="Lectin_L-type_dom"/>
</dbReference>
<dbReference type="Gene3D" id="2.60.120.200">
    <property type="match status" value="1"/>
</dbReference>
<dbReference type="PANTHER" id="PTHR12223:SF19">
    <property type="entry name" value="LEGUME LECTIN DOMAIN-CONTAINING PROTEIN"/>
    <property type="match status" value="1"/>
</dbReference>
<dbReference type="InterPro" id="IPR051136">
    <property type="entry name" value="Intracellular_Lectin-GPT"/>
</dbReference>
<dbReference type="PANTHER" id="PTHR12223">
    <property type="entry name" value="VESICULAR MANNOSE-BINDING LECTIN"/>
    <property type="match status" value="1"/>
</dbReference>
<evidence type="ECO:0000313" key="4">
    <source>
        <dbReference type="Proteomes" id="UP001165083"/>
    </source>
</evidence>
<sequence length="394" mass="42322">MTTDFAFPQFSARLLTNLSALPEAVALRTSPTLGPSGEVGDQGHFGLYVNGDTHIQNCNASVSCCDGFNVTAPSGSAASVAACSYVCYESESRGAIYINGTTHRSLPTNAMTALPFPAKQVYVYNPPTLDEPENAAPITGACGSSLRLTASQSFLTGAAWYPRQMNVREGFTTTFSFRAANPSTECRVMDNVHTNCRSRGGDGFAFVVQNDVQQELALGSGGMALGYGGLQNAIAVEFDTWYNPELLDVYENHISVHVSGKGGAVQPNHTYSLGSTSNLPDLTEDTHMVRISYQPNLDESMYAFTASTLAGNFFSSGAWRSGVGLLAVYLDDMNSPVLTVPLRIESTLELYHGRAWVGFTGATGANSWQTLDILSWDFDSMRRSIVSTPQLQVT</sequence>
<evidence type="ECO:0000313" key="3">
    <source>
        <dbReference type="EMBL" id="GMF27573.1"/>
    </source>
</evidence>
<feature type="domain" description="Legume lectin" evidence="2">
    <location>
        <begin position="144"/>
        <end position="382"/>
    </location>
</feature>
<dbReference type="Pfam" id="PF00139">
    <property type="entry name" value="Lectin_legB"/>
    <property type="match status" value="1"/>
</dbReference>
<dbReference type="EMBL" id="BSXW01000666">
    <property type="protein sequence ID" value="GMF27573.1"/>
    <property type="molecule type" value="Genomic_DNA"/>
</dbReference>
<evidence type="ECO:0000259" key="2">
    <source>
        <dbReference type="Pfam" id="PF00139"/>
    </source>
</evidence>
<dbReference type="Proteomes" id="UP001165083">
    <property type="component" value="Unassembled WGS sequence"/>
</dbReference>
<keyword evidence="1" id="KW-0430">Lectin</keyword>
<dbReference type="InterPro" id="IPR019825">
    <property type="entry name" value="Lectin_legB_Mn/Ca_BS"/>
</dbReference>
<reference evidence="3" key="1">
    <citation type="submission" date="2023-04" db="EMBL/GenBank/DDBJ databases">
        <title>Phytophthora lilii NBRC 32176.</title>
        <authorList>
            <person name="Ichikawa N."/>
            <person name="Sato H."/>
            <person name="Tonouchi N."/>
        </authorList>
    </citation>
    <scope>NUCLEOTIDE SEQUENCE</scope>
    <source>
        <strain evidence="3">NBRC 32176</strain>
    </source>
</reference>
<accession>A0A9W6X2S7</accession>
<dbReference type="AlphaFoldDB" id="A0A9W6X2S7"/>
<name>A0A9W6X2S7_9STRA</name>
<dbReference type="GO" id="GO:0030246">
    <property type="term" value="F:carbohydrate binding"/>
    <property type="evidence" value="ECO:0007669"/>
    <property type="project" value="UniProtKB-KW"/>
</dbReference>
<protein>
    <submittedName>
        <fullName evidence="3">Unnamed protein product</fullName>
    </submittedName>
</protein>
<dbReference type="PROSITE" id="PS00307">
    <property type="entry name" value="LECTIN_LEGUME_BETA"/>
    <property type="match status" value="1"/>
</dbReference>
<dbReference type="OrthoDB" id="409136at2759"/>
<proteinExistence type="predicted"/>
<dbReference type="InterPro" id="IPR001220">
    <property type="entry name" value="Legume_lectin_dom"/>
</dbReference>
<organism evidence="3 4">
    <name type="scientific">Phytophthora lilii</name>
    <dbReference type="NCBI Taxonomy" id="2077276"/>
    <lineage>
        <taxon>Eukaryota</taxon>
        <taxon>Sar</taxon>
        <taxon>Stramenopiles</taxon>
        <taxon>Oomycota</taxon>
        <taxon>Peronosporomycetes</taxon>
        <taxon>Peronosporales</taxon>
        <taxon>Peronosporaceae</taxon>
        <taxon>Phytophthora</taxon>
    </lineage>
</organism>